<dbReference type="PANTHER" id="PTHR43415:SF3">
    <property type="entry name" value="GNAT-FAMILY ACETYLTRANSFERASE"/>
    <property type="match status" value="1"/>
</dbReference>
<dbReference type="InterPro" id="IPR016181">
    <property type="entry name" value="Acyl_CoA_acyltransferase"/>
</dbReference>
<dbReference type="EMBL" id="PFPR01000005">
    <property type="protein sequence ID" value="PJA01923.1"/>
    <property type="molecule type" value="Genomic_DNA"/>
</dbReference>
<dbReference type="SUPFAM" id="SSF55729">
    <property type="entry name" value="Acyl-CoA N-acyltransferases (Nat)"/>
    <property type="match status" value="1"/>
</dbReference>
<keyword evidence="2" id="KW-0808">Transferase</keyword>
<dbReference type="PROSITE" id="PS51186">
    <property type="entry name" value="GNAT"/>
    <property type="match status" value="1"/>
</dbReference>
<feature type="domain" description="N-acetyltransferase" evidence="1">
    <location>
        <begin position="13"/>
        <end position="175"/>
    </location>
</feature>
<dbReference type="AlphaFoldDB" id="A0A2M7VJE2"/>
<evidence type="ECO:0000313" key="2">
    <source>
        <dbReference type="EMBL" id="PJA01923.1"/>
    </source>
</evidence>
<organism evidence="2 3">
    <name type="scientific">bacterium (Candidatus Gribaldobacteria) CG_4_10_14_0_2_um_filter_41_16</name>
    <dbReference type="NCBI Taxonomy" id="2014265"/>
    <lineage>
        <taxon>Bacteria</taxon>
        <taxon>Candidatus Gribaldobacteria</taxon>
    </lineage>
</organism>
<sequence>MKIKIKKIIGERIYLKLLEESNVTREYCDWLNDPAVNKYLTTKESTIDELRQYIKKQVQDPNSFFVGIFEKTNDLHIGNIKLEPIDWKNKKAVFGILIGNKSYWNKGIGTEATKLICDYAFKKMGMEKVELGVIASNIPAIKSYEKVGFKVDKIEKNVIRQGDKLFDKIEMSIKK</sequence>
<dbReference type="InterPro" id="IPR000182">
    <property type="entry name" value="GNAT_dom"/>
</dbReference>
<reference evidence="3" key="1">
    <citation type="submission" date="2017-09" db="EMBL/GenBank/DDBJ databases">
        <title>Depth-based differentiation of microbial function through sediment-hosted aquifers and enrichment of novel symbionts in the deep terrestrial subsurface.</title>
        <authorList>
            <person name="Probst A.J."/>
            <person name="Ladd B."/>
            <person name="Jarett J.K."/>
            <person name="Geller-Mcgrath D.E."/>
            <person name="Sieber C.M.K."/>
            <person name="Emerson J.B."/>
            <person name="Anantharaman K."/>
            <person name="Thomas B.C."/>
            <person name="Malmstrom R."/>
            <person name="Stieglmeier M."/>
            <person name="Klingl A."/>
            <person name="Woyke T."/>
            <person name="Ryan C.M."/>
            <person name="Banfield J.F."/>
        </authorList>
    </citation>
    <scope>NUCLEOTIDE SEQUENCE [LARGE SCALE GENOMIC DNA]</scope>
</reference>
<dbReference type="Gene3D" id="3.40.630.30">
    <property type="match status" value="1"/>
</dbReference>
<protein>
    <submittedName>
        <fullName evidence="2">N-acetyltransferase</fullName>
    </submittedName>
</protein>
<gene>
    <name evidence="2" type="ORF">COX74_00165</name>
</gene>
<dbReference type="GO" id="GO:0016747">
    <property type="term" value="F:acyltransferase activity, transferring groups other than amino-acyl groups"/>
    <property type="evidence" value="ECO:0007669"/>
    <property type="project" value="InterPro"/>
</dbReference>
<dbReference type="Pfam" id="PF13302">
    <property type="entry name" value="Acetyltransf_3"/>
    <property type="match status" value="1"/>
</dbReference>
<proteinExistence type="predicted"/>
<comment type="caution">
    <text evidence="2">The sequence shown here is derived from an EMBL/GenBank/DDBJ whole genome shotgun (WGS) entry which is preliminary data.</text>
</comment>
<dbReference type="Proteomes" id="UP000229364">
    <property type="component" value="Unassembled WGS sequence"/>
</dbReference>
<name>A0A2M7VJE2_9BACT</name>
<dbReference type="PANTHER" id="PTHR43415">
    <property type="entry name" value="SPERMIDINE N(1)-ACETYLTRANSFERASE"/>
    <property type="match status" value="1"/>
</dbReference>
<evidence type="ECO:0000259" key="1">
    <source>
        <dbReference type="PROSITE" id="PS51186"/>
    </source>
</evidence>
<accession>A0A2M7VJE2</accession>
<evidence type="ECO:0000313" key="3">
    <source>
        <dbReference type="Proteomes" id="UP000229364"/>
    </source>
</evidence>